<evidence type="ECO:0000256" key="6">
    <source>
        <dbReference type="ARBA" id="ARBA00023134"/>
    </source>
</evidence>
<dbReference type="FunFam" id="3.40.50.300:FF:000173">
    <property type="entry name" value="GTPase HflX"/>
    <property type="match status" value="1"/>
</dbReference>
<dbReference type="GO" id="GO:0046872">
    <property type="term" value="F:metal ion binding"/>
    <property type="evidence" value="ECO:0007669"/>
    <property type="project" value="UniProtKB-KW"/>
</dbReference>
<dbReference type="GO" id="GO:0005525">
    <property type="term" value="F:GTP binding"/>
    <property type="evidence" value="ECO:0007669"/>
    <property type="project" value="UniProtKB-KW"/>
</dbReference>
<proteinExistence type="inferred from homology"/>
<dbReference type="GO" id="GO:0005737">
    <property type="term" value="C:cytoplasm"/>
    <property type="evidence" value="ECO:0007669"/>
    <property type="project" value="UniProtKB-SubCell"/>
</dbReference>
<protein>
    <recommendedName>
        <fullName evidence="7">Hflx-type G domain-containing protein</fullName>
    </recommendedName>
</protein>
<dbReference type="SUPFAM" id="SSF52540">
    <property type="entry name" value="P-loop containing nucleoside triphosphate hydrolases"/>
    <property type="match status" value="1"/>
</dbReference>
<sequence length="542" mass="59832">MKLESVLMSGPSLSWVHARVDHRVSSHQSASRDVKCQSKRTAAFREARQQHRLQASSSAEPDELAEKFFQGQYPEEADLAGEEVSLPDILGRMEGAAEQAEPAGPRSDVNDDFGWTQRMEPERAYLVGVQLKERGSKNRFAYDVHESLEELGRLAATAGLEVVGSTHQQLEMHNPKTYIGSGKIQELVAAVEESGAETLVVDDELTPGQLRSLDEAFQDRIRLCDRTALILDIFSQRAATREGQLQVELAQSEYQLPRLTRMWSHLERQAGGRVRGMGEKQIEVDKRLLRSRISALRRSIEDIKSHRRHYRKRRSQVPVPVVALVGYTNAGKSTLLNQLTDAGVLCEDQLFATLDPTTRRITLPSGMQVLLTDTVGFIQKLPTQLVAAFRATLEEISDAALLLHVVDVSHSGAAAQAETVKNVLDDLEVGNVPQLVVWNKVDAVAQPDVVSAVAEERENTVCVSAQTGQGMHNLLGAIEARLRDLLVPVDVLLPWTDGSLQGEIHKVGVVESEEFLDEGMQLSARVPMSLASRLQPMSVSSK</sequence>
<evidence type="ECO:0000256" key="2">
    <source>
        <dbReference type="ARBA" id="ARBA00022490"/>
    </source>
</evidence>
<accession>A0AAW1QZP1</accession>
<keyword evidence="3" id="KW-0479">Metal-binding</keyword>
<dbReference type="InterPro" id="IPR032305">
    <property type="entry name" value="GTP-bd_M"/>
</dbReference>
<dbReference type="EMBL" id="JALJOS010000019">
    <property type="protein sequence ID" value="KAK9826947.1"/>
    <property type="molecule type" value="Genomic_DNA"/>
</dbReference>
<dbReference type="Gene3D" id="3.40.50.11060">
    <property type="entry name" value="GTPase HflX, N-terminal domain"/>
    <property type="match status" value="1"/>
</dbReference>
<dbReference type="Pfam" id="PF01926">
    <property type="entry name" value="MMR_HSR1"/>
    <property type="match status" value="1"/>
</dbReference>
<evidence type="ECO:0000313" key="8">
    <source>
        <dbReference type="EMBL" id="KAK9826947.1"/>
    </source>
</evidence>
<dbReference type="InterPro" id="IPR027417">
    <property type="entry name" value="P-loop_NTPase"/>
</dbReference>
<evidence type="ECO:0000256" key="1">
    <source>
        <dbReference type="ARBA" id="ARBA00004496"/>
    </source>
</evidence>
<feature type="domain" description="Hflx-type G" evidence="7">
    <location>
        <begin position="320"/>
        <end position="486"/>
    </location>
</feature>
<dbReference type="PRINTS" id="PR00326">
    <property type="entry name" value="GTP1OBG"/>
</dbReference>
<keyword evidence="9" id="KW-1185">Reference proteome</keyword>
<gene>
    <name evidence="8" type="ORF">WJX74_001283</name>
</gene>
<dbReference type="Proteomes" id="UP001438707">
    <property type="component" value="Unassembled WGS sequence"/>
</dbReference>
<dbReference type="FunFam" id="3.40.50.11060:FF:000001">
    <property type="entry name" value="GTPase HflX"/>
    <property type="match status" value="1"/>
</dbReference>
<evidence type="ECO:0000259" key="7">
    <source>
        <dbReference type="PROSITE" id="PS51705"/>
    </source>
</evidence>
<dbReference type="InterPro" id="IPR042108">
    <property type="entry name" value="GTPase_HflX_N_sf"/>
</dbReference>
<dbReference type="PANTHER" id="PTHR10229">
    <property type="entry name" value="GTP-BINDING PROTEIN HFLX"/>
    <property type="match status" value="1"/>
</dbReference>
<dbReference type="NCBIfam" id="TIGR00231">
    <property type="entry name" value="small_GTP"/>
    <property type="match status" value="1"/>
</dbReference>
<dbReference type="NCBIfam" id="TIGR03156">
    <property type="entry name" value="GTP_HflX"/>
    <property type="match status" value="1"/>
</dbReference>
<dbReference type="InterPro" id="IPR030394">
    <property type="entry name" value="G_HFLX_dom"/>
</dbReference>
<dbReference type="GO" id="GO:0043022">
    <property type="term" value="F:ribosome binding"/>
    <property type="evidence" value="ECO:0007669"/>
    <property type="project" value="TreeGrafter"/>
</dbReference>
<dbReference type="InterPro" id="IPR025121">
    <property type="entry name" value="GTPase_HflX_N"/>
</dbReference>
<keyword evidence="6" id="KW-0342">GTP-binding</keyword>
<keyword evidence="2" id="KW-0963">Cytoplasm</keyword>
<dbReference type="PROSITE" id="PS51705">
    <property type="entry name" value="G_HFLX"/>
    <property type="match status" value="1"/>
</dbReference>
<dbReference type="CDD" id="cd01878">
    <property type="entry name" value="HflX"/>
    <property type="match status" value="1"/>
</dbReference>
<dbReference type="InterPro" id="IPR016496">
    <property type="entry name" value="GTPase_HflX"/>
</dbReference>
<dbReference type="InterPro" id="IPR045498">
    <property type="entry name" value="HflX_C"/>
</dbReference>
<keyword evidence="4" id="KW-0547">Nucleotide-binding</keyword>
<comment type="subcellular location">
    <subcellularLocation>
        <location evidence="1">Cytoplasm</location>
    </subcellularLocation>
</comment>
<dbReference type="Pfam" id="PF19275">
    <property type="entry name" value="HflX_C"/>
    <property type="match status" value="1"/>
</dbReference>
<reference evidence="8 9" key="1">
    <citation type="journal article" date="2024" name="Nat. Commun.">
        <title>Phylogenomics reveals the evolutionary origins of lichenization in chlorophyte algae.</title>
        <authorList>
            <person name="Puginier C."/>
            <person name="Libourel C."/>
            <person name="Otte J."/>
            <person name="Skaloud P."/>
            <person name="Haon M."/>
            <person name="Grisel S."/>
            <person name="Petersen M."/>
            <person name="Berrin J.G."/>
            <person name="Delaux P.M."/>
            <person name="Dal Grande F."/>
            <person name="Keller J."/>
        </authorList>
    </citation>
    <scope>NUCLEOTIDE SEQUENCE [LARGE SCALE GENOMIC DNA]</scope>
    <source>
        <strain evidence="8 9">SAG 2145</strain>
    </source>
</reference>
<comment type="caution">
    <text evidence="8">The sequence shown here is derived from an EMBL/GenBank/DDBJ whole genome shotgun (WGS) entry which is preliminary data.</text>
</comment>
<evidence type="ECO:0000256" key="5">
    <source>
        <dbReference type="ARBA" id="ARBA00022842"/>
    </source>
</evidence>
<evidence type="ECO:0000313" key="9">
    <source>
        <dbReference type="Proteomes" id="UP001438707"/>
    </source>
</evidence>
<dbReference type="Gene3D" id="3.40.50.300">
    <property type="entry name" value="P-loop containing nucleotide triphosphate hydrolases"/>
    <property type="match status" value="1"/>
</dbReference>
<dbReference type="Pfam" id="PF16360">
    <property type="entry name" value="GTP-bdg_M"/>
    <property type="match status" value="1"/>
</dbReference>
<dbReference type="InterPro" id="IPR006073">
    <property type="entry name" value="GTP-bd"/>
</dbReference>
<evidence type="ECO:0000256" key="4">
    <source>
        <dbReference type="ARBA" id="ARBA00022741"/>
    </source>
</evidence>
<dbReference type="AlphaFoldDB" id="A0AAW1QZP1"/>
<name>A0AAW1QZP1_9CHLO</name>
<dbReference type="InterPro" id="IPR005225">
    <property type="entry name" value="Small_GTP-bd"/>
</dbReference>
<keyword evidence="5" id="KW-0460">Magnesium</keyword>
<dbReference type="Gene3D" id="6.10.250.2860">
    <property type="match status" value="1"/>
</dbReference>
<dbReference type="Pfam" id="PF13167">
    <property type="entry name" value="GTP-bdg_N"/>
    <property type="match status" value="1"/>
</dbReference>
<dbReference type="HAMAP" id="MF_00900">
    <property type="entry name" value="GTPase_HflX"/>
    <property type="match status" value="1"/>
</dbReference>
<evidence type="ECO:0000256" key="3">
    <source>
        <dbReference type="ARBA" id="ARBA00022723"/>
    </source>
</evidence>
<organism evidence="8 9">
    <name type="scientific">Apatococcus lobatus</name>
    <dbReference type="NCBI Taxonomy" id="904363"/>
    <lineage>
        <taxon>Eukaryota</taxon>
        <taxon>Viridiplantae</taxon>
        <taxon>Chlorophyta</taxon>
        <taxon>core chlorophytes</taxon>
        <taxon>Trebouxiophyceae</taxon>
        <taxon>Chlorellales</taxon>
        <taxon>Chlorellaceae</taxon>
        <taxon>Apatococcus</taxon>
    </lineage>
</organism>
<dbReference type="PANTHER" id="PTHR10229:SF0">
    <property type="entry name" value="GTP-BINDING PROTEIN 6-RELATED"/>
    <property type="match status" value="1"/>
</dbReference>